<keyword evidence="1" id="KW-0732">Signal</keyword>
<dbReference type="RefSeq" id="WP_186945215.1">
    <property type="nucleotide sequence ID" value="NZ_JACOGF010000001.1"/>
</dbReference>
<evidence type="ECO:0000313" key="3">
    <source>
        <dbReference type="Proteomes" id="UP000650424"/>
    </source>
</evidence>
<proteinExistence type="predicted"/>
<evidence type="ECO:0008006" key="4">
    <source>
        <dbReference type="Google" id="ProtNLM"/>
    </source>
</evidence>
<feature type="chain" id="PRO_5045759763" description="LPP20 lipoprotein" evidence="1">
    <location>
        <begin position="24"/>
        <end position="171"/>
    </location>
</feature>
<protein>
    <recommendedName>
        <fullName evidence="4">LPP20 lipoprotein</fullName>
    </recommendedName>
</protein>
<name>A0ABR6ZJ78_9BURK</name>
<comment type="caution">
    <text evidence="2">The sequence shown here is derived from an EMBL/GenBank/DDBJ whole genome shotgun (WGS) entry which is preliminary data.</text>
</comment>
<organism evidence="2 3">
    <name type="scientific">Undibacterium hunanense</name>
    <dbReference type="NCBI Taxonomy" id="2762292"/>
    <lineage>
        <taxon>Bacteria</taxon>
        <taxon>Pseudomonadati</taxon>
        <taxon>Pseudomonadota</taxon>
        <taxon>Betaproteobacteria</taxon>
        <taxon>Burkholderiales</taxon>
        <taxon>Oxalobacteraceae</taxon>
        <taxon>Undibacterium</taxon>
    </lineage>
</organism>
<evidence type="ECO:0000313" key="2">
    <source>
        <dbReference type="EMBL" id="MBC3915949.1"/>
    </source>
</evidence>
<reference evidence="2 3" key="1">
    <citation type="submission" date="2020-08" db="EMBL/GenBank/DDBJ databases">
        <title>Novel species isolated from subtropical streams in China.</title>
        <authorList>
            <person name="Lu H."/>
        </authorList>
    </citation>
    <scope>NUCLEOTIDE SEQUENCE [LARGE SCALE GENOMIC DNA]</scope>
    <source>
        <strain evidence="2 3">CY18W</strain>
    </source>
</reference>
<keyword evidence="3" id="KW-1185">Reference proteome</keyword>
<dbReference type="PROSITE" id="PS51257">
    <property type="entry name" value="PROKAR_LIPOPROTEIN"/>
    <property type="match status" value="1"/>
</dbReference>
<sequence length="171" mass="18515">MKRTASILLLTRLWLLGMCMMLAACATQLAPAYDKAVVDGLAAVNTDAMILFASVSNGTDKSSFASRADKYNSLIGRLDALSLQAGARPMPKNKVTDAINRALDKRGSTGIVDDDSTPPSAYAIRKVSDTLAKMRDTDRQQGVTAYEALAFKGQAVIYLDQAITYENFLQR</sequence>
<accession>A0ABR6ZJ78</accession>
<evidence type="ECO:0000256" key="1">
    <source>
        <dbReference type="SAM" id="SignalP"/>
    </source>
</evidence>
<gene>
    <name evidence="2" type="ORF">H8L32_00495</name>
</gene>
<feature type="signal peptide" evidence="1">
    <location>
        <begin position="1"/>
        <end position="23"/>
    </location>
</feature>
<dbReference type="Proteomes" id="UP000650424">
    <property type="component" value="Unassembled WGS sequence"/>
</dbReference>
<dbReference type="EMBL" id="JACOGF010000001">
    <property type="protein sequence ID" value="MBC3915949.1"/>
    <property type="molecule type" value="Genomic_DNA"/>
</dbReference>